<evidence type="ECO:0000256" key="4">
    <source>
        <dbReference type="ARBA" id="ARBA00022989"/>
    </source>
</evidence>
<keyword evidence="3 6" id="KW-0812">Transmembrane</keyword>
<reference evidence="8 9" key="1">
    <citation type="submission" date="2013-07" db="EMBL/GenBank/DDBJ databases">
        <title>Sulfurimonas hongkongensis AST-10 Genome Sequencing.</title>
        <authorList>
            <person name="Cai L."/>
            <person name="Zhang T."/>
        </authorList>
    </citation>
    <scope>NUCLEOTIDE SEQUENCE [LARGE SCALE GENOMIC DNA]</scope>
    <source>
        <strain evidence="8 9">AST-10</strain>
    </source>
</reference>
<sequence>MIFAIILSMRFRNLKKHQKKTSQKPKYFYASFTNRIKAFITDLFMIYAPILYICAYVIMDGKDDFQASQLAPLLSTALYGFIYAILLSKFGQTPGKKAYEMEVVDSKNGEHIGFFRAILRFVAFLFTAATLLGLFLPLYRKDRKALHDILANTLVVVEKK</sequence>
<feature type="transmembrane region" description="Helical" evidence="6">
    <location>
        <begin position="117"/>
        <end position="139"/>
    </location>
</feature>
<evidence type="ECO:0000259" key="7">
    <source>
        <dbReference type="Pfam" id="PF06271"/>
    </source>
</evidence>
<dbReference type="STRING" id="1172190.M947_06105"/>
<dbReference type="InterPro" id="IPR010432">
    <property type="entry name" value="RDD"/>
</dbReference>
<accession>T0JRS3</accession>
<evidence type="ECO:0000256" key="2">
    <source>
        <dbReference type="ARBA" id="ARBA00022475"/>
    </source>
</evidence>
<keyword evidence="2" id="KW-1003">Cell membrane</keyword>
<dbReference type="PANTHER" id="PTHR36115:SF4">
    <property type="entry name" value="MEMBRANE PROTEIN"/>
    <property type="match status" value="1"/>
</dbReference>
<evidence type="ECO:0000256" key="1">
    <source>
        <dbReference type="ARBA" id="ARBA00004651"/>
    </source>
</evidence>
<dbReference type="RefSeq" id="WP_021287484.1">
    <property type="nucleotide sequence ID" value="NZ_AUPZ01000007.1"/>
</dbReference>
<keyword evidence="4 6" id="KW-1133">Transmembrane helix</keyword>
<evidence type="ECO:0000256" key="5">
    <source>
        <dbReference type="ARBA" id="ARBA00023136"/>
    </source>
</evidence>
<keyword evidence="5 6" id="KW-0472">Membrane</keyword>
<protein>
    <recommendedName>
        <fullName evidence="7">RDD domain-containing protein</fullName>
    </recommendedName>
</protein>
<feature type="domain" description="RDD" evidence="7">
    <location>
        <begin position="29"/>
        <end position="152"/>
    </location>
</feature>
<gene>
    <name evidence="8" type="ORF">M947_06105</name>
</gene>
<dbReference type="GO" id="GO:0005886">
    <property type="term" value="C:plasma membrane"/>
    <property type="evidence" value="ECO:0007669"/>
    <property type="project" value="UniProtKB-SubCell"/>
</dbReference>
<dbReference type="PANTHER" id="PTHR36115">
    <property type="entry name" value="PROLINE-RICH ANTIGEN HOMOLOG-RELATED"/>
    <property type="match status" value="1"/>
</dbReference>
<dbReference type="PATRIC" id="fig|1172190.3.peg.1186"/>
<evidence type="ECO:0000313" key="9">
    <source>
        <dbReference type="Proteomes" id="UP000015520"/>
    </source>
</evidence>
<dbReference type="AlphaFoldDB" id="T0JRS3"/>
<keyword evidence="9" id="KW-1185">Reference proteome</keyword>
<evidence type="ECO:0000256" key="6">
    <source>
        <dbReference type="SAM" id="Phobius"/>
    </source>
</evidence>
<feature type="transmembrane region" description="Helical" evidence="6">
    <location>
        <begin position="38"/>
        <end position="58"/>
    </location>
</feature>
<proteinExistence type="predicted"/>
<evidence type="ECO:0000313" key="8">
    <source>
        <dbReference type="EMBL" id="EQB39562.1"/>
    </source>
</evidence>
<evidence type="ECO:0000256" key="3">
    <source>
        <dbReference type="ARBA" id="ARBA00022692"/>
    </source>
</evidence>
<dbReference type="InterPro" id="IPR051791">
    <property type="entry name" value="Pra-immunoreactive"/>
</dbReference>
<dbReference type="EMBL" id="AUPZ01000007">
    <property type="protein sequence ID" value="EQB39562.1"/>
    <property type="molecule type" value="Genomic_DNA"/>
</dbReference>
<organism evidence="8 9">
    <name type="scientific">Sulfurimonas hongkongensis</name>
    <dbReference type="NCBI Taxonomy" id="1172190"/>
    <lineage>
        <taxon>Bacteria</taxon>
        <taxon>Pseudomonadati</taxon>
        <taxon>Campylobacterota</taxon>
        <taxon>Epsilonproteobacteria</taxon>
        <taxon>Campylobacterales</taxon>
        <taxon>Sulfurimonadaceae</taxon>
        <taxon>Sulfurimonas</taxon>
    </lineage>
</organism>
<name>T0JRS3_9BACT</name>
<comment type="subcellular location">
    <subcellularLocation>
        <location evidence="1">Cell membrane</location>
        <topology evidence="1">Multi-pass membrane protein</topology>
    </subcellularLocation>
</comment>
<dbReference type="Proteomes" id="UP000015520">
    <property type="component" value="Unassembled WGS sequence"/>
</dbReference>
<dbReference type="Pfam" id="PF06271">
    <property type="entry name" value="RDD"/>
    <property type="match status" value="1"/>
</dbReference>
<feature type="transmembrane region" description="Helical" evidence="6">
    <location>
        <begin position="70"/>
        <end position="91"/>
    </location>
</feature>
<dbReference type="eggNOG" id="COG1714">
    <property type="taxonomic scope" value="Bacteria"/>
</dbReference>
<comment type="caution">
    <text evidence="8">The sequence shown here is derived from an EMBL/GenBank/DDBJ whole genome shotgun (WGS) entry which is preliminary data.</text>
</comment>